<dbReference type="AlphaFoldDB" id="A0A5J4U622"/>
<dbReference type="OrthoDB" id="10259368at2759"/>
<feature type="non-terminal residue" evidence="1">
    <location>
        <position position="1"/>
    </location>
</feature>
<comment type="caution">
    <text evidence="1">The sequence shown here is derived from an EMBL/GenBank/DDBJ whole genome shotgun (WGS) entry which is preliminary data.</text>
</comment>
<accession>A0A5J4U622</accession>
<name>A0A5J4U622_9EUKA</name>
<reference evidence="1 2" key="1">
    <citation type="submission" date="2019-03" db="EMBL/GenBank/DDBJ databases">
        <title>Single cell metagenomics reveals metabolic interactions within the superorganism composed of flagellate Streblomastix strix and complex community of Bacteroidetes bacteria on its surface.</title>
        <authorList>
            <person name="Treitli S.C."/>
            <person name="Kolisko M."/>
            <person name="Husnik F."/>
            <person name="Keeling P."/>
            <person name="Hampl V."/>
        </authorList>
    </citation>
    <scope>NUCLEOTIDE SEQUENCE [LARGE SCALE GENOMIC DNA]</scope>
    <source>
        <strain evidence="1">ST1C</strain>
    </source>
</reference>
<evidence type="ECO:0000313" key="2">
    <source>
        <dbReference type="Proteomes" id="UP000324800"/>
    </source>
</evidence>
<sequence>SAKFAVFPPQFRELPKPHLELFDLEEEFASERVALIKTDQQIPFDRNVEMIIIMSDLFLLDNLNVEHHPMKYIHLEASKFPGDVGACKVLKKTPNVGNMILNVRLGVSLVLGLTPGCDLDTPRSYLLRIYLVIHVHKLGIKFPSNVEAYSENGELYEELNYFFGRATSSIFMIRGGVKFVEDQNESSYTIIDVDTGHCLADVQLAEYEDPFTFTLSTLFEERSCKHIFNCCRWRKKHSMDVYHVEQPTHKYLSSG</sequence>
<protein>
    <submittedName>
        <fullName evidence="1">Uncharacterized protein</fullName>
    </submittedName>
</protein>
<dbReference type="Proteomes" id="UP000324800">
    <property type="component" value="Unassembled WGS sequence"/>
</dbReference>
<evidence type="ECO:0000313" key="1">
    <source>
        <dbReference type="EMBL" id="KAA6365402.1"/>
    </source>
</evidence>
<organism evidence="1 2">
    <name type="scientific">Streblomastix strix</name>
    <dbReference type="NCBI Taxonomy" id="222440"/>
    <lineage>
        <taxon>Eukaryota</taxon>
        <taxon>Metamonada</taxon>
        <taxon>Preaxostyla</taxon>
        <taxon>Oxymonadida</taxon>
        <taxon>Streblomastigidae</taxon>
        <taxon>Streblomastix</taxon>
    </lineage>
</organism>
<dbReference type="EMBL" id="SNRW01020491">
    <property type="protein sequence ID" value="KAA6365402.1"/>
    <property type="molecule type" value="Genomic_DNA"/>
</dbReference>
<proteinExistence type="predicted"/>
<gene>
    <name evidence="1" type="ORF">EZS28_039071</name>
</gene>